<dbReference type="EMBL" id="LAZR01001386">
    <property type="protein sequence ID" value="KKN45502.1"/>
    <property type="molecule type" value="Genomic_DNA"/>
</dbReference>
<dbReference type="Gene3D" id="3.40.50.880">
    <property type="match status" value="1"/>
</dbReference>
<comment type="caution">
    <text evidence="1">The sequence shown here is derived from an EMBL/GenBank/DDBJ whole genome shotgun (WGS) entry which is preliminary data.</text>
</comment>
<dbReference type="Pfam" id="PF07722">
    <property type="entry name" value="Peptidase_C26"/>
    <property type="match status" value="1"/>
</dbReference>
<proteinExistence type="predicted"/>
<evidence type="ECO:0000313" key="1">
    <source>
        <dbReference type="EMBL" id="KKN45502.1"/>
    </source>
</evidence>
<dbReference type="SUPFAM" id="SSF52317">
    <property type="entry name" value="Class I glutamine amidotransferase-like"/>
    <property type="match status" value="1"/>
</dbReference>
<name>A0A0F9R841_9ZZZZ</name>
<dbReference type="PROSITE" id="PS51273">
    <property type="entry name" value="GATASE_TYPE_1"/>
    <property type="match status" value="1"/>
</dbReference>
<accession>A0A0F9R841</accession>
<dbReference type="PANTHER" id="PTHR43235">
    <property type="entry name" value="GLUTAMINE AMIDOTRANSFERASE PB2B2.05-RELATED"/>
    <property type="match status" value="1"/>
</dbReference>
<dbReference type="InterPro" id="IPR029062">
    <property type="entry name" value="Class_I_gatase-like"/>
</dbReference>
<dbReference type="InterPro" id="IPR044668">
    <property type="entry name" value="PuuD-like"/>
</dbReference>
<reference evidence="1" key="1">
    <citation type="journal article" date="2015" name="Nature">
        <title>Complex archaea that bridge the gap between prokaryotes and eukaryotes.</title>
        <authorList>
            <person name="Spang A."/>
            <person name="Saw J.H."/>
            <person name="Jorgensen S.L."/>
            <person name="Zaremba-Niedzwiedzka K."/>
            <person name="Martijn J."/>
            <person name="Lind A.E."/>
            <person name="van Eijk R."/>
            <person name="Schleper C."/>
            <person name="Guy L."/>
            <person name="Ettema T.J."/>
        </authorList>
    </citation>
    <scope>NUCLEOTIDE SEQUENCE</scope>
</reference>
<organism evidence="1">
    <name type="scientific">marine sediment metagenome</name>
    <dbReference type="NCBI Taxonomy" id="412755"/>
    <lineage>
        <taxon>unclassified sequences</taxon>
        <taxon>metagenomes</taxon>
        <taxon>ecological metagenomes</taxon>
    </lineage>
</organism>
<dbReference type="GO" id="GO:0005829">
    <property type="term" value="C:cytosol"/>
    <property type="evidence" value="ECO:0007669"/>
    <property type="project" value="TreeGrafter"/>
</dbReference>
<gene>
    <name evidence="1" type="ORF">LCGC14_0682510</name>
</gene>
<dbReference type="AlphaFoldDB" id="A0A0F9R841"/>
<dbReference type="GO" id="GO:0016811">
    <property type="term" value="F:hydrolase activity, acting on carbon-nitrogen (but not peptide) bonds, in linear amides"/>
    <property type="evidence" value="ECO:0007669"/>
    <property type="project" value="InterPro"/>
</dbReference>
<dbReference type="InterPro" id="IPR011697">
    <property type="entry name" value="Peptidase_C26"/>
</dbReference>
<sequence length="237" mass="27429">MKDKILIVGGDPLYKHLLNKVGSVTKSVDKLIKTPEKISLALFTGGEDIHPYFYNGKDPRKICMTNFKRDMYEKKIFDYCRKYDIKMTGVCRGFQFLNVMAGGSMYQHITNHSIARQHGVYVSHMDSFMDVTSTHHQLVKLRKDAEIVAWAEPRRSAAYIGPKGTRKNPPDEEVEAAIFPKINSMGVQYHPEFMTINSTARLHYLTMVKDFIKMDMHDFVQRYSRRKSHGRSRSRSV</sequence>
<dbReference type="PANTHER" id="PTHR43235:SF1">
    <property type="entry name" value="GLUTAMINE AMIDOTRANSFERASE PB2B2.05-RELATED"/>
    <property type="match status" value="1"/>
</dbReference>
<protein>
    <submittedName>
        <fullName evidence="1">Uncharacterized protein</fullName>
    </submittedName>
</protein>